<dbReference type="Gene3D" id="1.10.60.10">
    <property type="entry name" value="Iron dependent repressor, metal binding and dimerisation domain"/>
    <property type="match status" value="1"/>
</dbReference>
<dbReference type="InterPro" id="IPR036421">
    <property type="entry name" value="Fe_dep_repressor_sf"/>
</dbReference>
<dbReference type="SUPFAM" id="SSF46785">
    <property type="entry name" value="Winged helix' DNA-binding domain"/>
    <property type="match status" value="1"/>
</dbReference>
<dbReference type="GO" id="GO:0003677">
    <property type="term" value="F:DNA binding"/>
    <property type="evidence" value="ECO:0007669"/>
    <property type="project" value="UniProtKB-KW"/>
</dbReference>
<protein>
    <submittedName>
        <fullName evidence="6">DtxR family transcriptional regulator</fullName>
    </submittedName>
</protein>
<dbReference type="AlphaFoldDB" id="A0A810QNJ8"/>
<evidence type="ECO:0000256" key="4">
    <source>
        <dbReference type="ARBA" id="ARBA00023163"/>
    </source>
</evidence>
<dbReference type="InterPro" id="IPR001367">
    <property type="entry name" value="Fe_dep_repressor"/>
</dbReference>
<proteinExistence type="inferred from homology"/>
<dbReference type="PROSITE" id="PS50944">
    <property type="entry name" value="HTH_DTXR"/>
    <property type="match status" value="1"/>
</dbReference>
<dbReference type="GO" id="GO:0046983">
    <property type="term" value="F:protein dimerization activity"/>
    <property type="evidence" value="ECO:0007669"/>
    <property type="project" value="InterPro"/>
</dbReference>
<dbReference type="Pfam" id="PF01325">
    <property type="entry name" value="Fe_dep_repress"/>
    <property type="match status" value="1"/>
</dbReference>
<reference evidence="6" key="1">
    <citation type="submission" date="2020-09" db="EMBL/GenBank/DDBJ databases">
        <title>New species isolated from human feces.</title>
        <authorList>
            <person name="Kitahara M."/>
            <person name="Shigeno Y."/>
            <person name="Shime M."/>
            <person name="Matsumoto Y."/>
            <person name="Nakamura S."/>
            <person name="Motooka D."/>
            <person name="Fukuoka S."/>
            <person name="Nishikawa H."/>
            <person name="Benno Y."/>
        </authorList>
    </citation>
    <scope>NUCLEOTIDE SEQUENCE</scope>
    <source>
        <strain evidence="6">MM59</strain>
        <plasmid evidence="6">pMM59_01</plasmid>
    </source>
</reference>
<geneLocation type="plasmid" evidence="6 7">
    <name>pMM59_01</name>
</geneLocation>
<feature type="domain" description="HTH dtxR-type" evidence="5">
    <location>
        <begin position="23"/>
        <end position="84"/>
    </location>
</feature>
<keyword evidence="3" id="KW-0238">DNA-binding</keyword>
<dbReference type="SMART" id="SM00529">
    <property type="entry name" value="HTH_DTXR"/>
    <property type="match status" value="1"/>
</dbReference>
<keyword evidence="7" id="KW-1185">Reference proteome</keyword>
<dbReference type="SUPFAM" id="SSF47979">
    <property type="entry name" value="Iron-dependent repressor protein, dimerization domain"/>
    <property type="match status" value="1"/>
</dbReference>
<comment type="similarity">
    <text evidence="1">Belongs to the DtxR/MntR family.</text>
</comment>
<dbReference type="GO" id="GO:0046914">
    <property type="term" value="F:transition metal ion binding"/>
    <property type="evidence" value="ECO:0007669"/>
    <property type="project" value="InterPro"/>
</dbReference>
<dbReference type="Proteomes" id="UP000679848">
    <property type="component" value="Plasmid pMM59_01"/>
</dbReference>
<keyword evidence="2" id="KW-0805">Transcription regulation</keyword>
<dbReference type="InterPro" id="IPR022689">
    <property type="entry name" value="Iron_dep_repressor"/>
</dbReference>
<keyword evidence="4" id="KW-0804">Transcription</keyword>
<dbReference type="InterPro" id="IPR036388">
    <property type="entry name" value="WH-like_DNA-bd_sf"/>
</dbReference>
<dbReference type="EMBL" id="AP023421">
    <property type="protein sequence ID" value="BCK85673.1"/>
    <property type="molecule type" value="Genomic_DNA"/>
</dbReference>
<dbReference type="InterPro" id="IPR036390">
    <property type="entry name" value="WH_DNA-bd_sf"/>
</dbReference>
<evidence type="ECO:0000259" key="5">
    <source>
        <dbReference type="PROSITE" id="PS50944"/>
    </source>
</evidence>
<dbReference type="InterPro" id="IPR050536">
    <property type="entry name" value="DtxR_MntR_Metal-Reg"/>
</dbReference>
<evidence type="ECO:0000313" key="6">
    <source>
        <dbReference type="EMBL" id="BCK85673.1"/>
    </source>
</evidence>
<organism evidence="6 7">
    <name type="scientific">Pusillibacter faecalis</name>
    <dbReference type="NCBI Taxonomy" id="2714358"/>
    <lineage>
        <taxon>Bacteria</taxon>
        <taxon>Bacillati</taxon>
        <taxon>Bacillota</taxon>
        <taxon>Clostridia</taxon>
        <taxon>Eubacteriales</taxon>
        <taxon>Oscillospiraceae</taxon>
        <taxon>Pusillibacter</taxon>
    </lineage>
</organism>
<gene>
    <name evidence="6" type="ORF">MM59RIKEN_29920</name>
</gene>
<dbReference type="GO" id="GO:0003700">
    <property type="term" value="F:DNA-binding transcription factor activity"/>
    <property type="evidence" value="ECO:0007669"/>
    <property type="project" value="InterPro"/>
</dbReference>
<dbReference type="Gene3D" id="1.10.10.10">
    <property type="entry name" value="Winged helix-like DNA-binding domain superfamily/Winged helix DNA-binding domain"/>
    <property type="match status" value="1"/>
</dbReference>
<evidence type="ECO:0000256" key="1">
    <source>
        <dbReference type="ARBA" id="ARBA00007871"/>
    </source>
</evidence>
<name>A0A810QNJ8_9FIRM</name>
<keyword evidence="6" id="KW-0614">Plasmid</keyword>
<sequence>MKENVTGSLEWSGWIKEVAELVIHESAEDYLESILILQEQRGEVHSIDIVNRLGYSKPSVSIAMKKLRENGYISMAPDGAITLNDSGLEIASRVYTRHKVLTELFVRLGVSGEQAAEDACRVEHDLSQETFARIQEFVQQKTL</sequence>
<dbReference type="KEGG" id="pfaa:MM59RIKEN_29920"/>
<evidence type="ECO:0000256" key="2">
    <source>
        <dbReference type="ARBA" id="ARBA00023015"/>
    </source>
</evidence>
<dbReference type="PANTHER" id="PTHR33238">
    <property type="entry name" value="IRON (METAL) DEPENDENT REPRESSOR, DTXR FAMILY"/>
    <property type="match status" value="1"/>
</dbReference>
<dbReference type="InterPro" id="IPR022687">
    <property type="entry name" value="HTH_DTXR"/>
</dbReference>
<evidence type="ECO:0000313" key="7">
    <source>
        <dbReference type="Proteomes" id="UP000679848"/>
    </source>
</evidence>
<evidence type="ECO:0000256" key="3">
    <source>
        <dbReference type="ARBA" id="ARBA00023125"/>
    </source>
</evidence>
<dbReference type="Pfam" id="PF02742">
    <property type="entry name" value="Fe_dep_repr_C"/>
    <property type="match status" value="1"/>
</dbReference>
<accession>A0A810QNJ8</accession>
<dbReference type="PANTHER" id="PTHR33238:SF7">
    <property type="entry name" value="IRON-DEPENDENT TRANSCRIPTIONAL REGULATOR"/>
    <property type="match status" value="1"/>
</dbReference>